<evidence type="ECO:0000256" key="1">
    <source>
        <dbReference type="SAM" id="MobiDB-lite"/>
    </source>
</evidence>
<organism evidence="2">
    <name type="scientific">Hordeum vulgare subsp. vulgare</name>
    <name type="common">Domesticated barley</name>
    <dbReference type="NCBI Taxonomy" id="112509"/>
    <lineage>
        <taxon>Eukaryota</taxon>
        <taxon>Viridiplantae</taxon>
        <taxon>Streptophyta</taxon>
        <taxon>Embryophyta</taxon>
        <taxon>Tracheophyta</taxon>
        <taxon>Spermatophyta</taxon>
        <taxon>Magnoliopsida</taxon>
        <taxon>Liliopsida</taxon>
        <taxon>Poales</taxon>
        <taxon>Poaceae</taxon>
        <taxon>BOP clade</taxon>
        <taxon>Pooideae</taxon>
        <taxon>Triticodae</taxon>
        <taxon>Triticeae</taxon>
        <taxon>Hordeinae</taxon>
        <taxon>Hordeum</taxon>
    </lineage>
</organism>
<sequence length="61" mass="7047">MDQSKEWNIEGRCIQYISENLQEKSRVDDGELHGHPSHALAIQSVSSHSRQRHRNILHATD</sequence>
<feature type="region of interest" description="Disordered" evidence="1">
    <location>
        <begin position="27"/>
        <end position="61"/>
    </location>
</feature>
<proteinExistence type="evidence at transcript level"/>
<reference evidence="2" key="1">
    <citation type="journal article" date="2011" name="Plant Physiol.">
        <title>Comprehensive sequence analysis of 24,783 barley full-length cDNAs derived from 12 clone libraries.</title>
        <authorList>
            <person name="Matsumoto T."/>
            <person name="Tanaka T."/>
            <person name="Sakai H."/>
            <person name="Amano N."/>
            <person name="Kanamori H."/>
            <person name="Kurita K."/>
            <person name="Kikuta A."/>
            <person name="Kamiya K."/>
            <person name="Yamamoto M."/>
            <person name="Ikawa H."/>
            <person name="Fujii N."/>
            <person name="Hori K."/>
            <person name="Itoh T."/>
            <person name="Sato K."/>
        </authorList>
    </citation>
    <scope>NUCLEOTIDE SEQUENCE</scope>
    <source>
        <tissue evidence="2">Shoot and root</tissue>
    </source>
</reference>
<protein>
    <submittedName>
        <fullName evidence="2">Predicted protein</fullName>
    </submittedName>
</protein>
<dbReference type="AlphaFoldDB" id="F2DDW3"/>
<dbReference type="EMBL" id="AK362080">
    <property type="protein sequence ID" value="BAJ93284.1"/>
    <property type="molecule type" value="mRNA"/>
</dbReference>
<name>F2DDW3_HORVV</name>
<feature type="compositionally biased region" description="Basic residues" evidence="1">
    <location>
        <begin position="49"/>
        <end position="61"/>
    </location>
</feature>
<evidence type="ECO:0000313" key="2">
    <source>
        <dbReference type="EMBL" id="BAJ93284.1"/>
    </source>
</evidence>
<accession>F2DDW3</accession>